<feature type="transmembrane region" description="Helical" evidence="5">
    <location>
        <begin position="62"/>
        <end position="83"/>
    </location>
</feature>
<keyword evidence="3 5" id="KW-1133">Transmembrane helix</keyword>
<evidence type="ECO:0000256" key="2">
    <source>
        <dbReference type="ARBA" id="ARBA00022692"/>
    </source>
</evidence>
<dbReference type="Pfam" id="PF04893">
    <property type="entry name" value="Yip1"/>
    <property type="match status" value="1"/>
</dbReference>
<evidence type="ECO:0000256" key="1">
    <source>
        <dbReference type="ARBA" id="ARBA00004141"/>
    </source>
</evidence>
<feature type="transmembrane region" description="Helical" evidence="5">
    <location>
        <begin position="95"/>
        <end position="113"/>
    </location>
</feature>
<dbReference type="GO" id="GO:0016020">
    <property type="term" value="C:membrane"/>
    <property type="evidence" value="ECO:0007669"/>
    <property type="project" value="UniProtKB-SubCell"/>
</dbReference>
<dbReference type="STRING" id="517418.Ctha_2431"/>
<evidence type="ECO:0000256" key="3">
    <source>
        <dbReference type="ARBA" id="ARBA00022989"/>
    </source>
</evidence>
<evidence type="ECO:0000256" key="4">
    <source>
        <dbReference type="ARBA" id="ARBA00023136"/>
    </source>
</evidence>
<gene>
    <name evidence="7" type="ordered locus">Ctha_2431</name>
</gene>
<feature type="domain" description="Yip1" evidence="6">
    <location>
        <begin position="11"/>
        <end position="169"/>
    </location>
</feature>
<protein>
    <recommendedName>
        <fullName evidence="6">Yip1 domain-containing protein</fullName>
    </recommendedName>
</protein>
<name>B3QX70_CHLT3</name>
<evidence type="ECO:0000313" key="7">
    <source>
        <dbReference type="EMBL" id="ACF14880.1"/>
    </source>
</evidence>
<evidence type="ECO:0000259" key="6">
    <source>
        <dbReference type="Pfam" id="PF04893"/>
    </source>
</evidence>
<evidence type="ECO:0000256" key="5">
    <source>
        <dbReference type="SAM" id="Phobius"/>
    </source>
</evidence>
<proteinExistence type="predicted"/>
<reference evidence="7 8" key="1">
    <citation type="submission" date="2008-06" db="EMBL/GenBank/DDBJ databases">
        <title>Complete sequence of Chloroherpeton thalassium ATCC 35110.</title>
        <authorList>
            <consortium name="US DOE Joint Genome Institute"/>
            <person name="Lucas S."/>
            <person name="Copeland A."/>
            <person name="Lapidus A."/>
            <person name="Glavina del Rio T."/>
            <person name="Dalin E."/>
            <person name="Tice H."/>
            <person name="Bruce D."/>
            <person name="Goodwin L."/>
            <person name="Pitluck S."/>
            <person name="Schmutz J."/>
            <person name="Larimer F."/>
            <person name="Land M."/>
            <person name="Hauser L."/>
            <person name="Kyrpides N."/>
            <person name="Mikhailova N."/>
            <person name="Liu Z."/>
            <person name="Li T."/>
            <person name="Zhao F."/>
            <person name="Overmann J."/>
            <person name="Bryant D.A."/>
            <person name="Richardson P."/>
        </authorList>
    </citation>
    <scope>NUCLEOTIDE SEQUENCE [LARGE SCALE GENOMIC DNA]</scope>
    <source>
        <strain evidence="8">ATCC 35110 / GB-78</strain>
    </source>
</reference>
<comment type="subcellular location">
    <subcellularLocation>
        <location evidence="1">Membrane</location>
        <topology evidence="1">Multi-pass membrane protein</topology>
    </subcellularLocation>
</comment>
<dbReference type="eggNOG" id="ENOG50303G6">
    <property type="taxonomic scope" value="Bacteria"/>
</dbReference>
<evidence type="ECO:0000313" key="8">
    <source>
        <dbReference type="Proteomes" id="UP000001208"/>
    </source>
</evidence>
<keyword evidence="2 5" id="KW-0812">Transmembrane</keyword>
<feature type="transmembrane region" description="Helical" evidence="5">
    <location>
        <begin position="38"/>
        <end position="56"/>
    </location>
</feature>
<organism evidence="7 8">
    <name type="scientific">Chloroherpeton thalassium (strain ATCC 35110 / GB-78)</name>
    <dbReference type="NCBI Taxonomy" id="517418"/>
    <lineage>
        <taxon>Bacteria</taxon>
        <taxon>Pseudomonadati</taxon>
        <taxon>Chlorobiota</taxon>
        <taxon>Chlorobiia</taxon>
        <taxon>Chlorobiales</taxon>
        <taxon>Chloroherpetonaceae</taxon>
        <taxon>Chloroherpeton</taxon>
    </lineage>
</organism>
<keyword evidence="4 5" id="KW-0472">Membrane</keyword>
<feature type="transmembrane region" description="Helical" evidence="5">
    <location>
        <begin position="155"/>
        <end position="177"/>
    </location>
</feature>
<keyword evidence="8" id="KW-1185">Reference proteome</keyword>
<accession>B3QX70</accession>
<dbReference type="Proteomes" id="UP000001208">
    <property type="component" value="Chromosome"/>
</dbReference>
<dbReference type="AlphaFoldDB" id="B3QX70"/>
<sequence>MLINILKRAVGMLLSPNTEWLTVKNEPIYDHAEIVRDFALPIVFVSIFIMLSLIGVSKQGVLFAIAAFVLTFLNLTLTSGLLLQVSRRFDSSVDMVASTKLVVFSSIPFWLSLTFLSTHFLAFLAGLLGTGYSIVLAKVGLPTMFSPAKEEKNKLFGLSALAILFVNFITLSILIAIKRLVLPTD</sequence>
<feature type="transmembrane region" description="Helical" evidence="5">
    <location>
        <begin position="119"/>
        <end position="143"/>
    </location>
</feature>
<dbReference type="InterPro" id="IPR006977">
    <property type="entry name" value="Yip1_dom"/>
</dbReference>
<dbReference type="HOGENOM" id="CLU_1458848_0_0_10"/>
<dbReference type="EMBL" id="CP001100">
    <property type="protein sequence ID" value="ACF14880.1"/>
    <property type="molecule type" value="Genomic_DNA"/>
</dbReference>
<dbReference type="KEGG" id="cts:Ctha_2431"/>